<dbReference type="InterPro" id="IPR029058">
    <property type="entry name" value="AB_hydrolase_fold"/>
</dbReference>
<dbReference type="Proteomes" id="UP000054226">
    <property type="component" value="Unassembled WGS sequence"/>
</dbReference>
<protein>
    <recommendedName>
        <fullName evidence="3">Carboxylic ester hydrolase</fullName>
        <ecNumber evidence="3">3.1.1.-</ecNumber>
    </recommendedName>
</protein>
<reference evidence="5 6" key="1">
    <citation type="journal article" date="2013" name="Genome Announc.">
        <title>Draft Genome Sequence of Amycolatopsis decaplanina Strain DSM 44594T.</title>
        <authorList>
            <person name="Kaur N."/>
            <person name="Kumar S."/>
            <person name="Bala M."/>
            <person name="Raghava G.P."/>
            <person name="Mayilraj S."/>
        </authorList>
    </citation>
    <scope>NUCLEOTIDE SEQUENCE [LARGE SCALE GENOMIC DNA]</scope>
    <source>
        <strain evidence="5 6">DSM 44594</strain>
    </source>
</reference>
<name>M2Y2S7_9PSEU</name>
<dbReference type="EMBL" id="AOHO01000065">
    <property type="protein sequence ID" value="EME55870.1"/>
    <property type="molecule type" value="Genomic_DNA"/>
</dbReference>
<dbReference type="ESTHER" id="9pseu-m2y2s7">
    <property type="family name" value="Carb_B_Bacteria"/>
</dbReference>
<accession>M2Y2S7</accession>
<dbReference type="PROSITE" id="PS00122">
    <property type="entry name" value="CARBOXYLESTERASE_B_1"/>
    <property type="match status" value="1"/>
</dbReference>
<dbReference type="SUPFAM" id="SSF53474">
    <property type="entry name" value="alpha/beta-Hydrolases"/>
    <property type="match status" value="1"/>
</dbReference>
<dbReference type="AlphaFoldDB" id="M2Y2S7"/>
<keyword evidence="2 3" id="KW-0378">Hydrolase</keyword>
<proteinExistence type="inferred from homology"/>
<dbReference type="Gene3D" id="3.40.50.1820">
    <property type="entry name" value="alpha/beta hydrolase"/>
    <property type="match status" value="1"/>
</dbReference>
<dbReference type="GO" id="GO:0016787">
    <property type="term" value="F:hydrolase activity"/>
    <property type="evidence" value="ECO:0007669"/>
    <property type="project" value="UniProtKB-KW"/>
</dbReference>
<feature type="domain" description="Carboxylesterase type B" evidence="4">
    <location>
        <begin position="81"/>
        <end position="568"/>
    </location>
</feature>
<dbReference type="Pfam" id="PF00135">
    <property type="entry name" value="COesterase"/>
    <property type="match status" value="1"/>
</dbReference>
<evidence type="ECO:0000313" key="5">
    <source>
        <dbReference type="EMBL" id="EME55870.1"/>
    </source>
</evidence>
<evidence type="ECO:0000256" key="3">
    <source>
        <dbReference type="RuleBase" id="RU361235"/>
    </source>
</evidence>
<evidence type="ECO:0000256" key="2">
    <source>
        <dbReference type="ARBA" id="ARBA00022801"/>
    </source>
</evidence>
<keyword evidence="6" id="KW-1185">Reference proteome</keyword>
<comment type="caution">
    <text evidence="5">The sequence shown here is derived from an EMBL/GenBank/DDBJ whole genome shotgun (WGS) entry which is preliminary data.</text>
</comment>
<dbReference type="PATRIC" id="fig|1284240.4.peg.4918"/>
<evidence type="ECO:0000313" key="6">
    <source>
        <dbReference type="Proteomes" id="UP000054226"/>
    </source>
</evidence>
<gene>
    <name evidence="5" type="ORF">H074_24220</name>
</gene>
<dbReference type="InterPro" id="IPR019826">
    <property type="entry name" value="Carboxylesterase_B_AS"/>
</dbReference>
<sequence>MGTVFVVPAPVGRSFGTWMSRESPVRSLASGGSEGGRMRLDRKMVAVVAAVVLVTPLAGSASMASELREAKPSAPACSPGTTVATDDGPVCGVAGAEVTSWQGIRYAAPPTGELRWKPPRRPAPWIEPFVATTEGNQCAQPSGAGPGSDDEDCLNLTVRVPAKRGPGPLAVMVQIHGGGFLLWKPQDASRLVTAGNVISVEINYRLGIFGFLAHEAFGAHAGNYGLQDQQAALRWVQRNISRFGGDPRNVTIYGASAGGSSVCAHTVSPASAGLFQRGISESGEYNSLLGVDTVWQAQDCKAKLPTEEQAQRAGARFAAAVGCGNVAEAAACLRKTSAAALLKQADHGRNPDNGTIAPIVDGKTLPMSPGEAFATGRVNDVALMHGVARDETQLPSASTPADYEKLVREQYGEHAPAVRRTYPMARFPAPAPFLAFRTIVADSNSVCPSMLNNERLARHIPVFAYQMDDTDVPPQFFLDPTKPNGAYHIAEWLLLFPDGVQLDPTQQVLSDQLVAQWTGFARTGNPTVDGTPRWDRYTDGNPVVMSLNAAGDSRLTTEIPRQHHCELWNKLTPFAERR</sequence>
<comment type="similarity">
    <text evidence="1 3">Belongs to the type-B carboxylesterase/lipase family.</text>
</comment>
<evidence type="ECO:0000256" key="1">
    <source>
        <dbReference type="ARBA" id="ARBA00005964"/>
    </source>
</evidence>
<evidence type="ECO:0000259" key="4">
    <source>
        <dbReference type="Pfam" id="PF00135"/>
    </source>
</evidence>
<dbReference type="InterPro" id="IPR050309">
    <property type="entry name" value="Type-B_Carboxylest/Lipase"/>
</dbReference>
<organism evidence="5 6">
    <name type="scientific">Amycolatopsis decaplanina DSM 44594</name>
    <dbReference type="NCBI Taxonomy" id="1284240"/>
    <lineage>
        <taxon>Bacteria</taxon>
        <taxon>Bacillati</taxon>
        <taxon>Actinomycetota</taxon>
        <taxon>Actinomycetes</taxon>
        <taxon>Pseudonocardiales</taxon>
        <taxon>Pseudonocardiaceae</taxon>
        <taxon>Amycolatopsis</taxon>
    </lineage>
</organism>
<dbReference type="EC" id="3.1.1.-" evidence="3"/>
<dbReference type="InterPro" id="IPR002018">
    <property type="entry name" value="CarbesteraseB"/>
</dbReference>
<dbReference type="PANTHER" id="PTHR11559">
    <property type="entry name" value="CARBOXYLESTERASE"/>
    <property type="match status" value="1"/>
</dbReference>